<dbReference type="GO" id="GO:0008270">
    <property type="term" value="F:zinc ion binding"/>
    <property type="evidence" value="ECO:0007669"/>
    <property type="project" value="UniProtKB-KW"/>
</dbReference>
<dbReference type="GO" id="GO:0000978">
    <property type="term" value="F:RNA polymerase II cis-regulatory region sequence-specific DNA binding"/>
    <property type="evidence" value="ECO:0007669"/>
    <property type="project" value="TreeGrafter"/>
</dbReference>
<dbReference type="PROSITE" id="PS50157">
    <property type="entry name" value="ZINC_FINGER_C2H2_2"/>
    <property type="match status" value="1"/>
</dbReference>
<dbReference type="Pfam" id="PF00651">
    <property type="entry name" value="BTB"/>
    <property type="match status" value="1"/>
</dbReference>
<feature type="region of interest" description="Disordered" evidence="11">
    <location>
        <begin position="678"/>
        <end position="698"/>
    </location>
</feature>
<keyword evidence="5" id="KW-0862">Zinc</keyword>
<evidence type="ECO:0000256" key="5">
    <source>
        <dbReference type="ARBA" id="ARBA00022833"/>
    </source>
</evidence>
<evidence type="ECO:0000256" key="11">
    <source>
        <dbReference type="SAM" id="MobiDB-lite"/>
    </source>
</evidence>
<name>A0A9Q1DV00_CONCO</name>
<dbReference type="PROSITE" id="PS50097">
    <property type="entry name" value="BTB"/>
    <property type="match status" value="1"/>
</dbReference>
<evidence type="ECO:0000256" key="9">
    <source>
        <dbReference type="ARBA" id="ARBA00023242"/>
    </source>
</evidence>
<dbReference type="SMART" id="SM00225">
    <property type="entry name" value="BTB"/>
    <property type="match status" value="1"/>
</dbReference>
<evidence type="ECO:0000259" key="12">
    <source>
        <dbReference type="PROSITE" id="PS50097"/>
    </source>
</evidence>
<protein>
    <submittedName>
        <fullName evidence="14">Uncharacterized protein</fullName>
    </submittedName>
</protein>
<keyword evidence="15" id="KW-1185">Reference proteome</keyword>
<dbReference type="OrthoDB" id="6425912at2759"/>
<evidence type="ECO:0000256" key="2">
    <source>
        <dbReference type="ARBA" id="ARBA00022723"/>
    </source>
</evidence>
<dbReference type="Gene3D" id="1.10.340.70">
    <property type="match status" value="1"/>
</dbReference>
<dbReference type="GO" id="GO:0000981">
    <property type="term" value="F:DNA-binding transcription factor activity, RNA polymerase II-specific"/>
    <property type="evidence" value="ECO:0007669"/>
    <property type="project" value="TreeGrafter"/>
</dbReference>
<organism evidence="14 15">
    <name type="scientific">Conger conger</name>
    <name type="common">Conger eel</name>
    <name type="synonym">Muraena conger</name>
    <dbReference type="NCBI Taxonomy" id="82655"/>
    <lineage>
        <taxon>Eukaryota</taxon>
        <taxon>Metazoa</taxon>
        <taxon>Chordata</taxon>
        <taxon>Craniata</taxon>
        <taxon>Vertebrata</taxon>
        <taxon>Euteleostomi</taxon>
        <taxon>Actinopterygii</taxon>
        <taxon>Neopterygii</taxon>
        <taxon>Teleostei</taxon>
        <taxon>Anguilliformes</taxon>
        <taxon>Congridae</taxon>
        <taxon>Conger</taxon>
    </lineage>
</organism>
<accession>A0A9Q1DV00</accession>
<feature type="compositionally biased region" description="Basic and acidic residues" evidence="11">
    <location>
        <begin position="744"/>
        <end position="756"/>
    </location>
</feature>
<dbReference type="InterPro" id="IPR050457">
    <property type="entry name" value="ZnFinger_BTB_dom_contain"/>
</dbReference>
<keyword evidence="2" id="KW-0479">Metal-binding</keyword>
<feature type="region of interest" description="Disordered" evidence="11">
    <location>
        <begin position="489"/>
        <end position="510"/>
    </location>
</feature>
<reference evidence="14" key="1">
    <citation type="journal article" date="2023" name="Science">
        <title>Genome structures resolve the early diversification of teleost fishes.</title>
        <authorList>
            <person name="Parey E."/>
            <person name="Louis A."/>
            <person name="Montfort J."/>
            <person name="Bouchez O."/>
            <person name="Roques C."/>
            <person name="Iampietro C."/>
            <person name="Lluch J."/>
            <person name="Castinel A."/>
            <person name="Donnadieu C."/>
            <person name="Desvignes T."/>
            <person name="Floi Bucao C."/>
            <person name="Jouanno E."/>
            <person name="Wen M."/>
            <person name="Mejri S."/>
            <person name="Dirks R."/>
            <person name="Jansen H."/>
            <person name="Henkel C."/>
            <person name="Chen W.J."/>
            <person name="Zahm M."/>
            <person name="Cabau C."/>
            <person name="Klopp C."/>
            <person name="Thompson A.W."/>
            <person name="Robinson-Rechavi M."/>
            <person name="Braasch I."/>
            <person name="Lecointre G."/>
            <person name="Bobe J."/>
            <person name="Postlethwait J.H."/>
            <person name="Berthelot C."/>
            <person name="Roest Crollius H."/>
            <person name="Guiguen Y."/>
        </authorList>
    </citation>
    <scope>NUCLEOTIDE SEQUENCE</scope>
    <source>
        <strain evidence="14">Concon-B</strain>
    </source>
</reference>
<feature type="domain" description="BTB" evidence="12">
    <location>
        <begin position="165"/>
        <end position="233"/>
    </location>
</feature>
<dbReference type="Pfam" id="PF17921">
    <property type="entry name" value="Integrase_H2C2"/>
    <property type="match status" value="1"/>
</dbReference>
<dbReference type="SMART" id="SM00355">
    <property type="entry name" value="ZnF_C2H2"/>
    <property type="match status" value="2"/>
</dbReference>
<dbReference type="AlphaFoldDB" id="A0A9Q1DV00"/>
<keyword evidence="6" id="KW-0805">Transcription regulation</keyword>
<keyword evidence="8" id="KW-0804">Transcription</keyword>
<evidence type="ECO:0000256" key="1">
    <source>
        <dbReference type="ARBA" id="ARBA00004123"/>
    </source>
</evidence>
<dbReference type="InterPro" id="IPR036236">
    <property type="entry name" value="Znf_C2H2_sf"/>
</dbReference>
<sequence>MAGDCIYNAHYANDTFGNKHFLGTKQELAQDLDAMQGIASTSVVASSPYFEIIGGVLHRKKLEKGNTNYREVLDKDRRLNAIATFHLKGKRHHTLEDTYRFVEENYWWEGMYFHVREYVLGCQECQAQKKRCNAWPEPCVSRTLTSHGNSVLHKLRGQQKAGLFCDITLKTGSRSLPAHRAVLAAVSEHFQEIFTEMDSAPGLQADVDLTGFSEELFLPLLEFSYSSTLSVQAESLGEVSTLARHFRMWAAVEACSALQSEHQARRSRGRAVSLELADSQRENRAGLAGLHKQRSFAMAEESVRTSQKCPRPREHVLTACDNPSGSLSTGRPSTRSRLGMNGLPPPHMHHSPAHRLKLIDFKSPSIKPRESRSSRALPPGARRMPARVLRSDTAPLDPHPPGLGPAPSSTKRRRSSEVAGLGQGPVSGVSLVKEEPVEEEVASPNVQEKYRLLSVLGLQRKSLLPDPVQPAGWQQKQRLRRLKVLSYAQTTPRTPRPTPPTRFPGDGRSASALLPRARDAEPPGPAAAVEAGLERRERHGLSPTDRVPPPQRRELRRSVRIRDAPLQNLPRLRARKVEPGSRALRRKPVRVKREPTAAVISPHSISTCSAQGCHQGEHSPSHRARCALDVLVGLVGAGRRTAGNARSVGPTTRDYTGEARADGYSPWWRGAIKEEPVDPVPVSNPHGVTTELGKRRSKPPVKLLDPGFLFEFCRPPGLKREAESVGVCLTRSIKQLLPRGEASGPRRKERGVDASHRPNLACSGTAKVGGYLPKKRHKLLPLMESPRRACWKGRTPVTSHTCVQCRAKYRNCDSLIMHQIRHIEGKHWPCPLCSKTFFRQRNVQSHIRTHDQKLYKCRVCISAA</sequence>
<dbReference type="PANTHER" id="PTHR46105:SF5">
    <property type="entry name" value="ZINC FINGER AND BTB DOMAIN-CONTAINING PROTEIN 44 ISOFORM X1"/>
    <property type="match status" value="1"/>
</dbReference>
<dbReference type="PROSITE" id="PS00028">
    <property type="entry name" value="ZINC_FINGER_C2H2_1"/>
    <property type="match status" value="2"/>
</dbReference>
<evidence type="ECO:0000313" key="15">
    <source>
        <dbReference type="Proteomes" id="UP001152803"/>
    </source>
</evidence>
<dbReference type="InterPro" id="IPR011333">
    <property type="entry name" value="SKP1/BTB/POZ_sf"/>
</dbReference>
<feature type="domain" description="C2H2-type" evidence="13">
    <location>
        <begin position="828"/>
        <end position="850"/>
    </location>
</feature>
<dbReference type="InterPro" id="IPR000210">
    <property type="entry name" value="BTB/POZ_dom"/>
</dbReference>
<evidence type="ECO:0000256" key="7">
    <source>
        <dbReference type="ARBA" id="ARBA00023125"/>
    </source>
</evidence>
<dbReference type="SUPFAM" id="SSF54695">
    <property type="entry name" value="POZ domain"/>
    <property type="match status" value="1"/>
</dbReference>
<dbReference type="InterPro" id="IPR041588">
    <property type="entry name" value="Integrase_H2C2"/>
</dbReference>
<dbReference type="PANTHER" id="PTHR46105">
    <property type="entry name" value="AGAP004733-PA"/>
    <property type="match status" value="1"/>
</dbReference>
<evidence type="ECO:0000256" key="10">
    <source>
        <dbReference type="PROSITE-ProRule" id="PRU00042"/>
    </source>
</evidence>
<keyword evidence="7" id="KW-0238">DNA-binding</keyword>
<evidence type="ECO:0000256" key="3">
    <source>
        <dbReference type="ARBA" id="ARBA00022737"/>
    </source>
</evidence>
<evidence type="ECO:0000256" key="8">
    <source>
        <dbReference type="ARBA" id="ARBA00023163"/>
    </source>
</evidence>
<comment type="caution">
    <text evidence="14">The sequence shown here is derived from an EMBL/GenBank/DDBJ whole genome shotgun (WGS) entry which is preliminary data.</text>
</comment>
<feature type="region of interest" description="Disordered" evidence="11">
    <location>
        <begin position="534"/>
        <end position="554"/>
    </location>
</feature>
<evidence type="ECO:0000313" key="14">
    <source>
        <dbReference type="EMBL" id="KAJ8282274.1"/>
    </source>
</evidence>
<proteinExistence type="predicted"/>
<evidence type="ECO:0000259" key="13">
    <source>
        <dbReference type="PROSITE" id="PS50157"/>
    </source>
</evidence>
<keyword evidence="4 10" id="KW-0863">Zinc-finger</keyword>
<dbReference type="GO" id="GO:0005634">
    <property type="term" value="C:nucleus"/>
    <property type="evidence" value="ECO:0007669"/>
    <property type="project" value="UniProtKB-SubCell"/>
</dbReference>
<gene>
    <name evidence="14" type="ORF">COCON_G00047930</name>
</gene>
<dbReference type="Gene3D" id="3.30.710.10">
    <property type="entry name" value="Potassium Channel Kv1.1, Chain A"/>
    <property type="match status" value="1"/>
</dbReference>
<evidence type="ECO:0000256" key="4">
    <source>
        <dbReference type="ARBA" id="ARBA00022771"/>
    </source>
</evidence>
<dbReference type="SUPFAM" id="SSF57667">
    <property type="entry name" value="beta-beta-alpha zinc fingers"/>
    <property type="match status" value="1"/>
</dbReference>
<keyword evidence="9" id="KW-0539">Nucleus</keyword>
<feature type="region of interest" description="Disordered" evidence="11">
    <location>
        <begin position="739"/>
        <end position="759"/>
    </location>
</feature>
<feature type="compositionally biased region" description="Polar residues" evidence="11">
    <location>
        <begin position="321"/>
        <end position="336"/>
    </location>
</feature>
<dbReference type="Proteomes" id="UP001152803">
    <property type="component" value="Unassembled WGS sequence"/>
</dbReference>
<dbReference type="Gene3D" id="3.30.160.60">
    <property type="entry name" value="Classic Zinc Finger"/>
    <property type="match status" value="1"/>
</dbReference>
<dbReference type="EMBL" id="JAFJMO010000003">
    <property type="protein sequence ID" value="KAJ8282274.1"/>
    <property type="molecule type" value="Genomic_DNA"/>
</dbReference>
<keyword evidence="3" id="KW-0677">Repeat</keyword>
<comment type="subcellular location">
    <subcellularLocation>
        <location evidence="1">Nucleus</location>
    </subcellularLocation>
</comment>
<feature type="compositionally biased region" description="Basic residues" evidence="11">
    <location>
        <begin position="347"/>
        <end position="356"/>
    </location>
</feature>
<evidence type="ECO:0000256" key="6">
    <source>
        <dbReference type="ARBA" id="ARBA00023015"/>
    </source>
</evidence>
<feature type="region of interest" description="Disordered" evidence="11">
    <location>
        <begin position="319"/>
        <end position="430"/>
    </location>
</feature>
<dbReference type="InterPro" id="IPR013087">
    <property type="entry name" value="Znf_C2H2_type"/>
</dbReference>